<dbReference type="AlphaFoldDB" id="A0A931BE98"/>
<reference evidence="1 2" key="1">
    <citation type="submission" date="2020-11" db="EMBL/GenBank/DDBJ databases">
        <authorList>
            <person name="Kim M.K."/>
        </authorList>
    </citation>
    <scope>NUCLEOTIDE SEQUENCE [LARGE SCALE GENOMIC DNA]</scope>
    <source>
        <strain evidence="1 2">BT439</strain>
    </source>
</reference>
<dbReference type="RefSeq" id="WP_196285234.1">
    <property type="nucleotide sequence ID" value="NZ_JADQDP010000001.1"/>
</dbReference>
<protein>
    <recommendedName>
        <fullName evidence="3">Lipoprotein with Yx(FWY)xxD motif</fullName>
    </recommendedName>
</protein>
<accession>A0A931BE98</accession>
<dbReference type="EMBL" id="JADQDP010000001">
    <property type="protein sequence ID" value="MBF9140903.1"/>
    <property type="molecule type" value="Genomic_DNA"/>
</dbReference>
<dbReference type="Pfam" id="PF03640">
    <property type="entry name" value="Lipoprotein_15"/>
    <property type="match status" value="3"/>
</dbReference>
<dbReference type="PANTHER" id="PTHR39335">
    <property type="entry name" value="BLL4220 PROTEIN"/>
    <property type="match status" value="1"/>
</dbReference>
<gene>
    <name evidence="1" type="ORF">I2I01_04620</name>
</gene>
<dbReference type="Proteomes" id="UP000645610">
    <property type="component" value="Unassembled WGS sequence"/>
</dbReference>
<dbReference type="GO" id="GO:0043448">
    <property type="term" value="P:alkane catabolic process"/>
    <property type="evidence" value="ECO:0007669"/>
    <property type="project" value="TreeGrafter"/>
</dbReference>
<dbReference type="PANTHER" id="PTHR39335:SF1">
    <property type="entry name" value="BLL4220 PROTEIN"/>
    <property type="match status" value="1"/>
</dbReference>
<comment type="caution">
    <text evidence="1">The sequence shown here is derived from an EMBL/GenBank/DDBJ whole genome shotgun (WGS) entry which is preliminary data.</text>
</comment>
<dbReference type="InterPro" id="IPR005297">
    <property type="entry name" value="Lipoprotein_repeat"/>
</dbReference>
<keyword evidence="2" id="KW-1185">Reference proteome</keyword>
<evidence type="ECO:0000313" key="2">
    <source>
        <dbReference type="Proteomes" id="UP000645610"/>
    </source>
</evidence>
<evidence type="ECO:0008006" key="3">
    <source>
        <dbReference type="Google" id="ProtNLM"/>
    </source>
</evidence>
<sequence>MAHSVTSILTRFRSIGLGLALVAALGASTTSCKKDSAPEVDQDAVANVKLANSSTLGTYMTDASGNTLYIFARDVDGTNNCTSATCMPLWPVYYEANIKVPKALKAEDFGTKTTTDGRQQTTYKGWPLYYYAPGTTGVNTREAPGATGGNGIGGVWHVLNPEYGVLLASKTVVDKTTQASSTKTFLTDVNGRTLYYFAKDNTSPSTLPTNCTGGCAAIWPALYMGKPTVPSTLVASKFTTITRDGNREQLVYNGHPLYYYAGDAATRGKVEGHNLNDSGDYWFVADPAR</sequence>
<organism evidence="1 2">
    <name type="scientific">Hymenobacter properus</name>
    <dbReference type="NCBI Taxonomy" id="2791026"/>
    <lineage>
        <taxon>Bacteria</taxon>
        <taxon>Pseudomonadati</taxon>
        <taxon>Bacteroidota</taxon>
        <taxon>Cytophagia</taxon>
        <taxon>Cytophagales</taxon>
        <taxon>Hymenobacteraceae</taxon>
        <taxon>Hymenobacter</taxon>
    </lineage>
</organism>
<name>A0A931BE98_9BACT</name>
<proteinExistence type="predicted"/>
<evidence type="ECO:0000313" key="1">
    <source>
        <dbReference type="EMBL" id="MBF9140903.1"/>
    </source>
</evidence>